<organism evidence="1 2">
    <name type="scientific">Streptomyces chryseus</name>
    <dbReference type="NCBI Taxonomy" id="68186"/>
    <lineage>
        <taxon>Bacteria</taxon>
        <taxon>Bacillati</taxon>
        <taxon>Actinomycetota</taxon>
        <taxon>Actinomycetes</taxon>
        <taxon>Kitasatosporales</taxon>
        <taxon>Streptomycetaceae</taxon>
        <taxon>Streptomyces</taxon>
    </lineage>
</organism>
<evidence type="ECO:0000313" key="1">
    <source>
        <dbReference type="EMBL" id="GHB34031.1"/>
    </source>
</evidence>
<accession>A0ABQ3EH78</accession>
<name>A0ABQ3EH78_9ACTN</name>
<evidence type="ECO:0000313" key="2">
    <source>
        <dbReference type="Proteomes" id="UP000599437"/>
    </source>
</evidence>
<gene>
    <name evidence="1" type="ORF">GCM10010346_66390</name>
</gene>
<comment type="caution">
    <text evidence="1">The sequence shown here is derived from an EMBL/GenBank/DDBJ whole genome shotgun (WGS) entry which is preliminary data.</text>
</comment>
<keyword evidence="2" id="KW-1185">Reference proteome</keyword>
<reference evidence="2" key="1">
    <citation type="journal article" date="2019" name="Int. J. Syst. Evol. Microbiol.">
        <title>The Global Catalogue of Microorganisms (GCM) 10K type strain sequencing project: providing services to taxonomists for standard genome sequencing and annotation.</title>
        <authorList>
            <consortium name="The Broad Institute Genomics Platform"/>
            <consortium name="The Broad Institute Genome Sequencing Center for Infectious Disease"/>
            <person name="Wu L."/>
            <person name="Ma J."/>
        </authorList>
    </citation>
    <scope>NUCLEOTIDE SEQUENCE [LARGE SCALE GENOMIC DNA]</scope>
    <source>
        <strain evidence="2">JCM 4737</strain>
    </source>
</reference>
<proteinExistence type="predicted"/>
<dbReference type="EMBL" id="BMVO01000065">
    <property type="protein sequence ID" value="GHB34031.1"/>
    <property type="molecule type" value="Genomic_DNA"/>
</dbReference>
<sequence>MRRFGSVFAPLFLQPAHMGMLPGLRAATDPGARGGEVPPGVWTQGFMLRV</sequence>
<protein>
    <submittedName>
        <fullName evidence="1">Uncharacterized protein</fullName>
    </submittedName>
</protein>
<dbReference type="Proteomes" id="UP000599437">
    <property type="component" value="Unassembled WGS sequence"/>
</dbReference>